<feature type="domain" description="AXH" evidence="8">
    <location>
        <begin position="401"/>
        <end position="502"/>
    </location>
</feature>
<proteinExistence type="predicted"/>
<dbReference type="Proteomes" id="UP000886611">
    <property type="component" value="Unassembled WGS sequence"/>
</dbReference>
<keyword evidence="10" id="KW-1185">Reference proteome</keyword>
<dbReference type="GO" id="GO:0003723">
    <property type="term" value="F:RNA binding"/>
    <property type="evidence" value="ECO:0007669"/>
    <property type="project" value="InterPro"/>
</dbReference>
<evidence type="ECO:0000256" key="6">
    <source>
        <dbReference type="ARBA" id="ARBA00023242"/>
    </source>
</evidence>
<keyword evidence="4" id="KW-0238">DNA-binding</keyword>
<reference evidence="9 10" key="1">
    <citation type="journal article" date="2021" name="Cell">
        <title>Tracing the genetic footprints of vertebrate landing in non-teleost ray-finned fishes.</title>
        <authorList>
            <person name="Bi X."/>
            <person name="Wang K."/>
            <person name="Yang L."/>
            <person name="Pan H."/>
            <person name="Jiang H."/>
            <person name="Wei Q."/>
            <person name="Fang M."/>
            <person name="Yu H."/>
            <person name="Zhu C."/>
            <person name="Cai Y."/>
            <person name="He Y."/>
            <person name="Gan X."/>
            <person name="Zeng H."/>
            <person name="Yu D."/>
            <person name="Zhu Y."/>
            <person name="Jiang H."/>
            <person name="Qiu Q."/>
            <person name="Yang H."/>
            <person name="Zhang Y.E."/>
            <person name="Wang W."/>
            <person name="Zhu M."/>
            <person name="He S."/>
            <person name="Zhang G."/>
        </authorList>
    </citation>
    <scope>NUCLEOTIDE SEQUENCE [LARGE SCALE GENOMIC DNA]</scope>
    <source>
        <strain evidence="9">Bchr_013</strain>
    </source>
</reference>
<dbReference type="AlphaFoldDB" id="A0A8X7X5F4"/>
<dbReference type="PANTHER" id="PTHR13392">
    <property type="entry name" value="ATAXIN 1"/>
    <property type="match status" value="1"/>
</dbReference>
<evidence type="ECO:0000259" key="8">
    <source>
        <dbReference type="PROSITE" id="PS51148"/>
    </source>
</evidence>
<dbReference type="GO" id="GO:0005634">
    <property type="term" value="C:nucleus"/>
    <property type="evidence" value="ECO:0007669"/>
    <property type="project" value="UniProtKB-SubCell"/>
</dbReference>
<accession>A0A8X7X5F4</accession>
<evidence type="ECO:0000256" key="4">
    <source>
        <dbReference type="ARBA" id="ARBA00023125"/>
    </source>
</evidence>
<keyword evidence="2" id="KW-0678">Repressor</keyword>
<dbReference type="PROSITE" id="PS51148">
    <property type="entry name" value="AXH"/>
    <property type="match status" value="1"/>
</dbReference>
<dbReference type="SMART" id="SM00536">
    <property type="entry name" value="AXH"/>
    <property type="match status" value="1"/>
</dbReference>
<keyword evidence="3" id="KW-0805">Transcription regulation</keyword>
<dbReference type="EMBL" id="JAATIS010004524">
    <property type="protein sequence ID" value="KAG2461440.1"/>
    <property type="molecule type" value="Genomic_DNA"/>
</dbReference>
<keyword evidence="5" id="KW-0804">Transcription</keyword>
<dbReference type="SUPFAM" id="SSF102031">
    <property type="entry name" value="AXH domain"/>
    <property type="match status" value="1"/>
</dbReference>
<evidence type="ECO:0000256" key="5">
    <source>
        <dbReference type="ARBA" id="ARBA00023163"/>
    </source>
</evidence>
<evidence type="ECO:0000313" key="9">
    <source>
        <dbReference type="EMBL" id="KAG2461440.1"/>
    </source>
</evidence>
<comment type="subcellular location">
    <subcellularLocation>
        <location evidence="1">Nucleus</location>
    </subcellularLocation>
</comment>
<organism evidence="9 10">
    <name type="scientific">Polypterus senegalus</name>
    <name type="common">Senegal bichir</name>
    <dbReference type="NCBI Taxonomy" id="55291"/>
    <lineage>
        <taxon>Eukaryota</taxon>
        <taxon>Metazoa</taxon>
        <taxon>Chordata</taxon>
        <taxon>Craniata</taxon>
        <taxon>Vertebrata</taxon>
        <taxon>Euteleostomi</taxon>
        <taxon>Actinopterygii</taxon>
        <taxon>Polypteriformes</taxon>
        <taxon>Polypteridae</taxon>
        <taxon>Polypterus</taxon>
    </lineage>
</organism>
<sequence>MSSSQDRSQGCLPPKKREFQALKQDSFQEFKQPSPKHVRPEAKKAQHRGPSQEVTIGSMHYRNPLAQKLSFETIPEVPQVFAGIKTGDTAGLRTSLRNQYTGVDNTSSTFIHPRLPVKNVPKHSGGQQHLYSVRSQKLNYDTRELWSLPPTKKHEFTGLPSSAVFQQPQKISNSSAHIPYKQEYQPYEGANGHNRLGDGYTVFAGRSVRPASQYSEKLTSVFNDSAQGDVRNGKRKPFRDLRSFPDISSKPKRAAEETQQSLPHSQDQELFNKIQTTGSSENESTPSSNTCANMYYRVPTSLQFFNNSLPSVAYPLYNPPIITVPMYSHQERYAQTVRTSCLSSVSSTDPLSRIYSPLCVHQDFSTVFPNDYQSSSAVSTYRQSTTTCSLSKTTPSTTSASQNVKSLDILPHFTKGSLIELSTGQLKKVEDMSMSDFLQCANISPEFQLSYCKVQRIRESQNLGFAQLQVVLDKSRTQVCANSEKEQFEVNQQEIRNPKSQI</sequence>
<evidence type="ECO:0000256" key="7">
    <source>
        <dbReference type="SAM" id="MobiDB-lite"/>
    </source>
</evidence>
<dbReference type="GO" id="GO:0000122">
    <property type="term" value="P:negative regulation of transcription by RNA polymerase II"/>
    <property type="evidence" value="ECO:0007669"/>
    <property type="project" value="TreeGrafter"/>
</dbReference>
<dbReference type="GO" id="GO:0007399">
    <property type="term" value="P:nervous system development"/>
    <property type="evidence" value="ECO:0007669"/>
    <property type="project" value="TreeGrafter"/>
</dbReference>
<keyword evidence="6" id="KW-0539">Nucleus</keyword>
<protein>
    <submittedName>
        <fullName evidence="9">ATX1 protein</fullName>
    </submittedName>
</protein>
<evidence type="ECO:0000256" key="1">
    <source>
        <dbReference type="ARBA" id="ARBA00004123"/>
    </source>
</evidence>
<dbReference type="InterPro" id="IPR043404">
    <property type="entry name" value="ATAXIN1-like"/>
</dbReference>
<comment type="caution">
    <text evidence="9">The sequence shown here is derived from an EMBL/GenBank/DDBJ whole genome shotgun (WGS) entry which is preliminary data.</text>
</comment>
<feature type="non-terminal residue" evidence="9">
    <location>
        <position position="502"/>
    </location>
</feature>
<evidence type="ECO:0000313" key="10">
    <source>
        <dbReference type="Proteomes" id="UP000886611"/>
    </source>
</evidence>
<evidence type="ECO:0000256" key="2">
    <source>
        <dbReference type="ARBA" id="ARBA00022491"/>
    </source>
</evidence>
<dbReference type="InterPro" id="IPR036096">
    <property type="entry name" value="Ataxin_AXH_dom_sf"/>
</dbReference>
<dbReference type="GO" id="GO:0003677">
    <property type="term" value="F:DNA binding"/>
    <property type="evidence" value="ECO:0007669"/>
    <property type="project" value="UniProtKB-KW"/>
</dbReference>
<feature type="region of interest" description="Disordered" evidence="7">
    <location>
        <begin position="225"/>
        <end position="268"/>
    </location>
</feature>
<evidence type="ECO:0000256" key="3">
    <source>
        <dbReference type="ARBA" id="ARBA00023015"/>
    </source>
</evidence>
<feature type="non-terminal residue" evidence="9">
    <location>
        <position position="1"/>
    </location>
</feature>
<name>A0A8X7X5F4_POLSE</name>
<dbReference type="Pfam" id="PF08517">
    <property type="entry name" value="AXH"/>
    <property type="match status" value="1"/>
</dbReference>
<dbReference type="InterPro" id="IPR003652">
    <property type="entry name" value="Ataxin_AXH_dom"/>
</dbReference>
<dbReference type="PANTHER" id="PTHR13392:SF14">
    <property type="entry name" value="ATAXIN-1-LIKE"/>
    <property type="match status" value="1"/>
</dbReference>
<gene>
    <name evidence="9" type="primary">Atxn1_0</name>
    <name evidence="9" type="ORF">GTO96_0008348</name>
</gene>
<feature type="compositionally biased region" description="Polar residues" evidence="7">
    <location>
        <begin position="257"/>
        <end position="268"/>
    </location>
</feature>
<feature type="region of interest" description="Disordered" evidence="7">
    <location>
        <begin position="1"/>
        <end position="52"/>
    </location>
</feature>